<dbReference type="InterPro" id="IPR045778">
    <property type="entry name" value="DUF6204"/>
</dbReference>
<dbReference type="Proteomes" id="UP000681340">
    <property type="component" value="Unassembled WGS sequence"/>
</dbReference>
<comment type="caution">
    <text evidence="1">The sequence shown here is derived from an EMBL/GenBank/DDBJ whole genome shotgun (WGS) entry which is preliminary data.</text>
</comment>
<name>A0A919SEW2_9ACTN</name>
<gene>
    <name evidence="1" type="ORF">Aau02nite_45870</name>
</gene>
<dbReference type="Pfam" id="PF19707">
    <property type="entry name" value="DUF6204"/>
    <property type="match status" value="1"/>
</dbReference>
<accession>A0A919SEW2</accession>
<reference evidence="1" key="1">
    <citation type="submission" date="2021-03" db="EMBL/GenBank/DDBJ databases">
        <title>Whole genome shotgun sequence of Actinoplanes auranticolor NBRC 12245.</title>
        <authorList>
            <person name="Komaki H."/>
            <person name="Tamura T."/>
        </authorList>
    </citation>
    <scope>NUCLEOTIDE SEQUENCE</scope>
    <source>
        <strain evidence="1">NBRC 12245</strain>
    </source>
</reference>
<protein>
    <submittedName>
        <fullName evidence="1">Uncharacterized protein</fullName>
    </submittedName>
</protein>
<keyword evidence="2" id="KW-1185">Reference proteome</keyword>
<dbReference type="AlphaFoldDB" id="A0A919SEW2"/>
<evidence type="ECO:0000313" key="2">
    <source>
        <dbReference type="Proteomes" id="UP000681340"/>
    </source>
</evidence>
<sequence>MERGPGALYGRRMSTRTIRVTVRGAFAGLTDGQRAELLSRAAEHDVAFAAYTAEGSLTYDIAARPFFTFRFAGTVEQEQDIPAVVTRAESAAAAYLSGRGYGFKDLSSQAVDMAQIPLGKRGRRLAARGD</sequence>
<evidence type="ECO:0000313" key="1">
    <source>
        <dbReference type="EMBL" id="GIM71400.1"/>
    </source>
</evidence>
<proteinExistence type="predicted"/>
<dbReference type="EMBL" id="BOQL01000036">
    <property type="protein sequence ID" value="GIM71400.1"/>
    <property type="molecule type" value="Genomic_DNA"/>
</dbReference>
<organism evidence="1 2">
    <name type="scientific">Actinoplanes auranticolor</name>
    <dbReference type="NCBI Taxonomy" id="47988"/>
    <lineage>
        <taxon>Bacteria</taxon>
        <taxon>Bacillati</taxon>
        <taxon>Actinomycetota</taxon>
        <taxon>Actinomycetes</taxon>
        <taxon>Micromonosporales</taxon>
        <taxon>Micromonosporaceae</taxon>
        <taxon>Actinoplanes</taxon>
    </lineage>
</organism>